<dbReference type="CDD" id="cd05237">
    <property type="entry name" value="UDP_invert_4-6DH_SDR_e"/>
    <property type="match status" value="1"/>
</dbReference>
<dbReference type="AlphaFoldDB" id="A0A3P3QQW1"/>
<evidence type="ECO:0000256" key="1">
    <source>
        <dbReference type="ARBA" id="ARBA00007430"/>
    </source>
</evidence>
<dbReference type="Proteomes" id="UP000276260">
    <property type="component" value="Unassembled WGS sequence"/>
</dbReference>
<feature type="transmembrane region" description="Helical" evidence="2">
    <location>
        <begin position="79"/>
        <end position="102"/>
    </location>
</feature>
<comment type="similarity">
    <text evidence="1">Belongs to the polysaccharide synthase family.</text>
</comment>
<dbReference type="Pfam" id="PF02719">
    <property type="entry name" value="Polysacc_synt_2"/>
    <property type="match status" value="1"/>
</dbReference>
<sequence length="638" mass="70182">MTWMMSLPRAMKRGISVVSDAIFLLTALWLAGWLSGTLSLSAVLPEHSLGLITWLVVSLVVFYLLGLYRAILRYMAPQAVATVINGVTVSTVALAVLCWFLPLDDILRLTLCFAVIAVLLIGGSRWGFRSALQLKKQKTKSRVLIYGAGCSGRQLLYALQSGDEYKPVVFVDDNTELQKTTVCGLTVLPSELLEKAVERYRIDRVLLAMPSAGRGRKRELLELLSRLPVPVQSIPGMADLVAGHMKIDDLQDIRIEDLLGREVIEPDQHLLQANIKHKVVMVTGAGGSIGSELCRQIVRCKPAVLILFDVSEFALYSIERELNAVKRRFGYACVIKPVLGSVQQQKLLEQVMTNFQVNTVYHAAAYKHVPLVEYNMVEGVRNNVFGTWACAEAAIAAKVEHFVLISTDKAVRPTNVMGASKRMAELVLQGLASRQNTTRMCMVRFGNVLGSSGSVVPLFAQQIKAGGPVTLTHKEITRFFMTIPEASQLVIQAGAMAKGGEVFVLDMGEPVRIYDLAKRMIHLAGLKLKDKANPGGDIEIQITGLRPGEKLYEELLIGNNETKTEHSRIRAAQEQCLSWPATMLLLNSLDVACQSFDQQMLRQILLDAPTGFAPSSEICDLLFVSSLGNATVKKELVH</sequence>
<feature type="transmembrane region" description="Helical" evidence="2">
    <location>
        <begin position="108"/>
        <end position="128"/>
    </location>
</feature>
<evidence type="ECO:0000259" key="3">
    <source>
        <dbReference type="Pfam" id="PF02719"/>
    </source>
</evidence>
<evidence type="ECO:0000256" key="2">
    <source>
        <dbReference type="SAM" id="Phobius"/>
    </source>
</evidence>
<dbReference type="InterPro" id="IPR003869">
    <property type="entry name" value="Polysac_CapD-like"/>
</dbReference>
<proteinExistence type="inferred from homology"/>
<dbReference type="SUPFAM" id="SSF51735">
    <property type="entry name" value="NAD(P)-binding Rossmann-fold domains"/>
    <property type="match status" value="2"/>
</dbReference>
<gene>
    <name evidence="4" type="ORF">EIK76_03310</name>
</gene>
<dbReference type="Gene3D" id="3.40.50.720">
    <property type="entry name" value="NAD(P)-binding Rossmann-like Domain"/>
    <property type="match status" value="2"/>
</dbReference>
<evidence type="ECO:0000313" key="5">
    <source>
        <dbReference type="Proteomes" id="UP000276260"/>
    </source>
</evidence>
<dbReference type="EMBL" id="RRCF01000001">
    <property type="protein sequence ID" value="RRJ23128.1"/>
    <property type="molecule type" value="Genomic_DNA"/>
</dbReference>
<reference evidence="4 5" key="1">
    <citation type="submission" date="2018-11" db="EMBL/GenBank/DDBJ databases">
        <title>Draft genome analysis of Rheinheimera mesophila isolated from an industrial waste site.</title>
        <authorList>
            <person name="Yu Q."/>
            <person name="Qi Y."/>
            <person name="Zhang H."/>
            <person name="Lu Y."/>
            <person name="Pu J."/>
        </authorList>
    </citation>
    <scope>NUCLEOTIDE SEQUENCE [LARGE SCALE GENOMIC DNA]</scope>
    <source>
        <strain evidence="4 5">IITR13</strain>
    </source>
</reference>
<dbReference type="InterPro" id="IPR051203">
    <property type="entry name" value="Polysaccharide_Synthase-Rel"/>
</dbReference>
<accession>A0A3P3QQW1</accession>
<feature type="domain" description="Polysaccharide biosynthesis protein CapD-like" evidence="3">
    <location>
        <begin position="280"/>
        <end position="573"/>
    </location>
</feature>
<evidence type="ECO:0000313" key="4">
    <source>
        <dbReference type="EMBL" id="RRJ23128.1"/>
    </source>
</evidence>
<keyword evidence="5" id="KW-1185">Reference proteome</keyword>
<dbReference type="PANTHER" id="PTHR43318:SF1">
    <property type="entry name" value="POLYSACCHARIDE BIOSYNTHESIS PROTEIN EPSC-RELATED"/>
    <property type="match status" value="1"/>
</dbReference>
<feature type="transmembrane region" description="Helical" evidence="2">
    <location>
        <begin position="51"/>
        <end position="72"/>
    </location>
</feature>
<name>A0A3P3QQW1_9GAMM</name>
<dbReference type="PANTHER" id="PTHR43318">
    <property type="entry name" value="UDP-N-ACETYLGLUCOSAMINE 4,6-DEHYDRATASE"/>
    <property type="match status" value="1"/>
</dbReference>
<dbReference type="InterPro" id="IPR036291">
    <property type="entry name" value="NAD(P)-bd_dom_sf"/>
</dbReference>
<keyword evidence="2" id="KW-1133">Transmembrane helix</keyword>
<protein>
    <submittedName>
        <fullName evidence="4">Polysaccharide biosynthesis protein</fullName>
    </submittedName>
</protein>
<dbReference type="OrthoDB" id="9803111at2"/>
<keyword evidence="2" id="KW-0472">Membrane</keyword>
<keyword evidence="2" id="KW-0812">Transmembrane</keyword>
<dbReference type="Pfam" id="PF13727">
    <property type="entry name" value="CoA_binding_3"/>
    <property type="match status" value="1"/>
</dbReference>
<organism evidence="4 5">
    <name type="scientific">Rheinheimera mesophila</name>
    <dbReference type="NCBI Taxonomy" id="1547515"/>
    <lineage>
        <taxon>Bacteria</taxon>
        <taxon>Pseudomonadati</taxon>
        <taxon>Pseudomonadota</taxon>
        <taxon>Gammaproteobacteria</taxon>
        <taxon>Chromatiales</taxon>
        <taxon>Chromatiaceae</taxon>
        <taxon>Rheinheimera</taxon>
    </lineage>
</organism>
<comment type="caution">
    <text evidence="4">The sequence shown here is derived from an EMBL/GenBank/DDBJ whole genome shotgun (WGS) entry which is preliminary data.</text>
</comment>